<name>A0A2X0ID56_9ACTN</name>
<dbReference type="InterPro" id="IPR038731">
    <property type="entry name" value="RgtA/B/C-like"/>
</dbReference>
<feature type="region of interest" description="Disordered" evidence="8">
    <location>
        <begin position="1"/>
        <end position="27"/>
    </location>
</feature>
<evidence type="ECO:0000313" key="12">
    <source>
        <dbReference type="Proteomes" id="UP000248889"/>
    </source>
</evidence>
<evidence type="ECO:0000256" key="6">
    <source>
        <dbReference type="ARBA" id="ARBA00022989"/>
    </source>
</evidence>
<dbReference type="GO" id="GO:0005886">
    <property type="term" value="C:plasma membrane"/>
    <property type="evidence" value="ECO:0007669"/>
    <property type="project" value="UniProtKB-SubCell"/>
</dbReference>
<organism evidence="11 12">
    <name type="scientific">Streptacidiphilus pinicola</name>
    <dbReference type="NCBI Taxonomy" id="2219663"/>
    <lineage>
        <taxon>Bacteria</taxon>
        <taxon>Bacillati</taxon>
        <taxon>Actinomycetota</taxon>
        <taxon>Actinomycetes</taxon>
        <taxon>Kitasatosporales</taxon>
        <taxon>Streptomycetaceae</taxon>
        <taxon>Streptacidiphilus</taxon>
    </lineage>
</organism>
<feature type="transmembrane region" description="Helical" evidence="9">
    <location>
        <begin position="236"/>
        <end position="256"/>
    </location>
</feature>
<reference evidence="11 12" key="1">
    <citation type="submission" date="2018-06" db="EMBL/GenBank/DDBJ databases">
        <title>Streptacidiphilus pinicola sp. nov., isolated from pine grove soil.</title>
        <authorList>
            <person name="Roh S.G."/>
            <person name="Park S."/>
            <person name="Kim M.-K."/>
            <person name="Yun B.-R."/>
            <person name="Park J."/>
            <person name="Kim M.J."/>
            <person name="Kim Y.S."/>
            <person name="Kim S.B."/>
        </authorList>
    </citation>
    <scope>NUCLEOTIDE SEQUENCE [LARGE SCALE GENOMIC DNA]</scope>
    <source>
        <strain evidence="11 12">MMS16-CNU450</strain>
    </source>
</reference>
<feature type="transmembrane region" description="Helical" evidence="9">
    <location>
        <begin position="276"/>
        <end position="297"/>
    </location>
</feature>
<comment type="subcellular location">
    <subcellularLocation>
        <location evidence="1">Cell membrane</location>
        <topology evidence="1">Multi-pass membrane protein</topology>
    </subcellularLocation>
</comment>
<evidence type="ECO:0000256" key="9">
    <source>
        <dbReference type="SAM" id="Phobius"/>
    </source>
</evidence>
<evidence type="ECO:0000256" key="3">
    <source>
        <dbReference type="ARBA" id="ARBA00022676"/>
    </source>
</evidence>
<dbReference type="Proteomes" id="UP000248889">
    <property type="component" value="Unassembled WGS sequence"/>
</dbReference>
<evidence type="ECO:0000256" key="2">
    <source>
        <dbReference type="ARBA" id="ARBA00022475"/>
    </source>
</evidence>
<evidence type="ECO:0000256" key="1">
    <source>
        <dbReference type="ARBA" id="ARBA00004651"/>
    </source>
</evidence>
<evidence type="ECO:0000256" key="7">
    <source>
        <dbReference type="ARBA" id="ARBA00023136"/>
    </source>
</evidence>
<evidence type="ECO:0000256" key="5">
    <source>
        <dbReference type="ARBA" id="ARBA00022692"/>
    </source>
</evidence>
<keyword evidence="3" id="KW-0328">Glycosyltransferase</keyword>
<dbReference type="GO" id="GO:0016763">
    <property type="term" value="F:pentosyltransferase activity"/>
    <property type="evidence" value="ECO:0007669"/>
    <property type="project" value="TreeGrafter"/>
</dbReference>
<feature type="transmembrane region" description="Helical" evidence="9">
    <location>
        <begin position="111"/>
        <end position="130"/>
    </location>
</feature>
<feature type="transmembrane region" description="Helical" evidence="9">
    <location>
        <begin position="199"/>
        <end position="224"/>
    </location>
</feature>
<dbReference type="Pfam" id="PF13231">
    <property type="entry name" value="PMT_2"/>
    <property type="match status" value="1"/>
</dbReference>
<feature type="transmembrane region" description="Helical" evidence="9">
    <location>
        <begin position="42"/>
        <end position="59"/>
    </location>
</feature>
<proteinExistence type="predicted"/>
<keyword evidence="5 9" id="KW-0812">Transmembrane</keyword>
<evidence type="ECO:0000256" key="4">
    <source>
        <dbReference type="ARBA" id="ARBA00022679"/>
    </source>
</evidence>
<feature type="transmembrane region" description="Helical" evidence="9">
    <location>
        <begin position="136"/>
        <end position="155"/>
    </location>
</feature>
<dbReference type="EMBL" id="QKYN01000099">
    <property type="protein sequence ID" value="RAG82924.1"/>
    <property type="molecule type" value="Genomic_DNA"/>
</dbReference>
<keyword evidence="6 9" id="KW-1133">Transmembrane helix</keyword>
<feature type="transmembrane region" description="Helical" evidence="9">
    <location>
        <begin position="79"/>
        <end position="99"/>
    </location>
</feature>
<evidence type="ECO:0000313" key="11">
    <source>
        <dbReference type="EMBL" id="RAG82924.1"/>
    </source>
</evidence>
<evidence type="ECO:0000259" key="10">
    <source>
        <dbReference type="Pfam" id="PF13231"/>
    </source>
</evidence>
<keyword evidence="2" id="KW-1003">Cell membrane</keyword>
<keyword evidence="12" id="KW-1185">Reference proteome</keyword>
<accession>A0A2X0ID56</accession>
<evidence type="ECO:0000256" key="8">
    <source>
        <dbReference type="SAM" id="MobiDB-lite"/>
    </source>
</evidence>
<feature type="domain" description="Glycosyltransferase RgtA/B/C/D-like" evidence="10">
    <location>
        <begin position="97"/>
        <end position="252"/>
    </location>
</feature>
<keyword evidence="7 9" id="KW-0472">Membrane</keyword>
<dbReference type="AlphaFoldDB" id="A0A2X0ID56"/>
<dbReference type="GO" id="GO:0009103">
    <property type="term" value="P:lipopolysaccharide biosynthetic process"/>
    <property type="evidence" value="ECO:0007669"/>
    <property type="project" value="UniProtKB-ARBA"/>
</dbReference>
<dbReference type="OrthoDB" id="5318634at2"/>
<dbReference type="PANTHER" id="PTHR33908">
    <property type="entry name" value="MANNOSYLTRANSFERASE YKCB-RELATED"/>
    <property type="match status" value="1"/>
</dbReference>
<protein>
    <recommendedName>
        <fullName evidence="10">Glycosyltransferase RgtA/B/C/D-like domain-containing protein</fullName>
    </recommendedName>
</protein>
<sequence length="509" mass="55514">MNSASRPTLADPGLVDRTPSGGRPNERPRLSLLLQRLRRTPVWLPPALLALLLGFWHLGRPLLWRDELATWSATSRSLGQLWGLLGNVDAVSGAYYLFLHGWTAVLGDSPAVLRAPSALAIALAAGLTAALGRRLFGARAGLWAGLLFALVPAVLRYAQEARSYGMVTAAVVLATWQLVRVLDCQPEWSRRRMRLEWLGYAGALVLTGALHLVALAVLTSHLWLVLTRRRRAWRGLLAATVLALAVLSPLLIAGRAESGRQINWIQRPNLLAFPGMVHDLTSSWPITIALLVLAVVACRQRDARRYLPVPFLPIVAVWIASQGTNSYWVERYLLFTVPLWTVLAGAGAENLPRPRWTAPAALVVVAALALPGLKDQSGLWSHTGTDWRGAARIVSADHRPGDAMVPERGGAAVYMLDLGIDYYLPAKDRLKDLFLAKPAVARDDLMGTECAVPASCLNGAPRVWVITFGHAHDALAGLPLPQQRALRAHYTVTEIKYVKGLTLGLLVER</sequence>
<keyword evidence="4" id="KW-0808">Transferase</keyword>
<gene>
    <name evidence="11" type="ORF">DN069_25070</name>
</gene>
<dbReference type="PANTHER" id="PTHR33908:SF11">
    <property type="entry name" value="MEMBRANE PROTEIN"/>
    <property type="match status" value="1"/>
</dbReference>
<comment type="caution">
    <text evidence="11">The sequence shown here is derived from an EMBL/GenBank/DDBJ whole genome shotgun (WGS) entry which is preliminary data.</text>
</comment>
<dbReference type="InterPro" id="IPR050297">
    <property type="entry name" value="LipidA_mod_glycosyltrf_83"/>
</dbReference>